<dbReference type="Pfam" id="PF00650">
    <property type="entry name" value="CRAL_TRIO"/>
    <property type="match status" value="1"/>
</dbReference>
<accession>A0ABD0SEU8</accession>
<sequence>MESLKESKVLKYHPDTLQAIRKMYGLNQPVAMSDAIDILQEWIKKQDHFMKKDFDRDFLERLILHAKGSIERSKQRLDKMCTSKTLTPSFFTKFNVQELALQAIEDAPLPRLTQDHYRVYLLRNIGQKFDDEFSTNYHKRLICSMEYVSKNDYFVGVIMVLDFRKTNLVALLRNLSLVELQQVLTMIMECYGYRIKAIHMLSTSKLIETLVSAFKQFLSAKVGSRIHVHSTIESLHEHIETDILPREYGGNEKSLSELHKQWLEVISSEEHMEYMNMMRAAGTNESFRRAEKYNEQILGMPGSFRALRVD</sequence>
<dbReference type="PANTHER" id="PTHR10174:SF222">
    <property type="entry name" value="GH10083P-RELATED"/>
    <property type="match status" value="1"/>
</dbReference>
<dbReference type="Proteomes" id="UP001549921">
    <property type="component" value="Unassembled WGS sequence"/>
</dbReference>
<proteinExistence type="predicted"/>
<dbReference type="PROSITE" id="PS50191">
    <property type="entry name" value="CRAL_TRIO"/>
    <property type="match status" value="1"/>
</dbReference>
<dbReference type="Gene3D" id="3.40.525.10">
    <property type="entry name" value="CRAL-TRIO lipid binding domain"/>
    <property type="match status" value="1"/>
</dbReference>
<comment type="caution">
    <text evidence="2">The sequence shown here is derived from an EMBL/GenBank/DDBJ whole genome shotgun (WGS) entry which is preliminary data.</text>
</comment>
<evidence type="ECO:0000313" key="3">
    <source>
        <dbReference type="Proteomes" id="UP001549921"/>
    </source>
</evidence>
<dbReference type="EMBL" id="JBEDNZ010000022">
    <property type="protein sequence ID" value="KAL0818351.1"/>
    <property type="molecule type" value="Genomic_DNA"/>
</dbReference>
<evidence type="ECO:0000259" key="1">
    <source>
        <dbReference type="PROSITE" id="PS50191"/>
    </source>
</evidence>
<protein>
    <recommendedName>
        <fullName evidence="1">CRAL-TRIO domain-containing protein</fullName>
    </recommendedName>
</protein>
<dbReference type="PANTHER" id="PTHR10174">
    <property type="entry name" value="ALPHA-TOCOPHEROL TRANSFER PROTEIN-RELATED"/>
    <property type="match status" value="1"/>
</dbReference>
<evidence type="ECO:0000313" key="2">
    <source>
        <dbReference type="EMBL" id="KAL0818351.1"/>
    </source>
</evidence>
<dbReference type="CDD" id="cd00170">
    <property type="entry name" value="SEC14"/>
    <property type="match status" value="1"/>
</dbReference>
<feature type="domain" description="CRAL-TRIO" evidence="1">
    <location>
        <begin position="160"/>
        <end position="256"/>
    </location>
</feature>
<dbReference type="SUPFAM" id="SSF52087">
    <property type="entry name" value="CRAL/TRIO domain"/>
    <property type="match status" value="1"/>
</dbReference>
<name>A0ABD0SEU8_LOXSC</name>
<dbReference type="SMART" id="SM00516">
    <property type="entry name" value="SEC14"/>
    <property type="match status" value="1"/>
</dbReference>
<dbReference type="InterPro" id="IPR001251">
    <property type="entry name" value="CRAL-TRIO_dom"/>
</dbReference>
<gene>
    <name evidence="2" type="ORF">ABMA28_008829</name>
</gene>
<dbReference type="InterPro" id="IPR036865">
    <property type="entry name" value="CRAL-TRIO_dom_sf"/>
</dbReference>
<reference evidence="2 3" key="1">
    <citation type="submission" date="2024-06" db="EMBL/GenBank/DDBJ databases">
        <title>A chromosome-level genome assembly of beet webworm, Loxostege sticticalis.</title>
        <authorList>
            <person name="Zhang Y."/>
        </authorList>
    </citation>
    <scope>NUCLEOTIDE SEQUENCE [LARGE SCALE GENOMIC DNA]</scope>
    <source>
        <strain evidence="2">AQ028</strain>
        <tissue evidence="2">Male pupae</tissue>
    </source>
</reference>
<dbReference type="AlphaFoldDB" id="A0ABD0SEU8"/>
<organism evidence="2 3">
    <name type="scientific">Loxostege sticticalis</name>
    <name type="common">Beet webworm moth</name>
    <dbReference type="NCBI Taxonomy" id="481309"/>
    <lineage>
        <taxon>Eukaryota</taxon>
        <taxon>Metazoa</taxon>
        <taxon>Ecdysozoa</taxon>
        <taxon>Arthropoda</taxon>
        <taxon>Hexapoda</taxon>
        <taxon>Insecta</taxon>
        <taxon>Pterygota</taxon>
        <taxon>Neoptera</taxon>
        <taxon>Endopterygota</taxon>
        <taxon>Lepidoptera</taxon>
        <taxon>Glossata</taxon>
        <taxon>Ditrysia</taxon>
        <taxon>Pyraloidea</taxon>
        <taxon>Crambidae</taxon>
        <taxon>Pyraustinae</taxon>
        <taxon>Loxostege</taxon>
    </lineage>
</organism>